<feature type="transmembrane region" description="Helical" evidence="7">
    <location>
        <begin position="116"/>
        <end position="137"/>
    </location>
</feature>
<evidence type="ECO:0000313" key="10">
    <source>
        <dbReference type="EMBL" id="ORB01432.1"/>
    </source>
</evidence>
<dbReference type="GO" id="GO:1902600">
    <property type="term" value="P:proton transmembrane transport"/>
    <property type="evidence" value="ECO:0007669"/>
    <property type="project" value="InterPro"/>
</dbReference>
<reference evidence="10 11" key="1">
    <citation type="submission" date="2017-02" db="EMBL/GenBank/DDBJ databases">
        <title>The new phylogeny of genus Mycobacterium.</title>
        <authorList>
            <person name="Tortoli E."/>
            <person name="Trovato A."/>
            <person name="Cirillo D.M."/>
        </authorList>
    </citation>
    <scope>NUCLEOTIDE SEQUENCE [LARGE SCALE GENOMIC DNA]</scope>
    <source>
        <strain evidence="10 11">DSM 45255</strain>
    </source>
</reference>
<dbReference type="Proteomes" id="UP000465812">
    <property type="component" value="Chromosome"/>
</dbReference>
<dbReference type="AlphaFoldDB" id="A0A1X0FHY2"/>
<keyword evidence="5 7" id="KW-1133">Transmembrane helix</keyword>
<keyword evidence="4 7" id="KW-0812">Transmembrane</keyword>
<evidence type="ECO:0000259" key="8">
    <source>
        <dbReference type="Pfam" id="PF00999"/>
    </source>
</evidence>
<dbReference type="Gene3D" id="1.20.1530.20">
    <property type="match status" value="1"/>
</dbReference>
<evidence type="ECO:0000313" key="12">
    <source>
        <dbReference type="Proteomes" id="UP000465812"/>
    </source>
</evidence>
<feature type="domain" description="Cation/H+ exchanger transmembrane" evidence="8">
    <location>
        <begin position="16"/>
        <end position="369"/>
    </location>
</feature>
<reference evidence="9 12" key="2">
    <citation type="journal article" date="2019" name="Emerg. Microbes Infect.">
        <title>Comprehensive subspecies identification of 175 nontuberculous mycobacteria species based on 7547 genomic profiles.</title>
        <authorList>
            <person name="Matsumoto Y."/>
            <person name="Kinjo T."/>
            <person name="Motooka D."/>
            <person name="Nabeya D."/>
            <person name="Jung N."/>
            <person name="Uechi K."/>
            <person name="Horii T."/>
            <person name="Iida T."/>
            <person name="Fujita J."/>
            <person name="Nakamura S."/>
        </authorList>
    </citation>
    <scope>NUCLEOTIDE SEQUENCE [LARGE SCALE GENOMIC DNA]</scope>
    <source>
        <strain evidence="9 12">JCM 18113</strain>
    </source>
</reference>
<feature type="transmembrane region" description="Helical" evidence="7">
    <location>
        <begin position="288"/>
        <end position="312"/>
    </location>
</feature>
<dbReference type="Proteomes" id="UP000192760">
    <property type="component" value="Unassembled WGS sequence"/>
</dbReference>
<keyword evidence="6 7" id="KW-0472">Membrane</keyword>
<comment type="subcellular location">
    <subcellularLocation>
        <location evidence="1">Membrane</location>
        <topology evidence="1">Multi-pass membrane protein</topology>
    </subcellularLocation>
</comment>
<feature type="transmembrane region" description="Helical" evidence="7">
    <location>
        <begin position="149"/>
        <end position="172"/>
    </location>
</feature>
<dbReference type="Pfam" id="PF00999">
    <property type="entry name" value="Na_H_Exchanger"/>
    <property type="match status" value="1"/>
</dbReference>
<dbReference type="EMBL" id="AP022590">
    <property type="protein sequence ID" value="BBY38727.1"/>
    <property type="molecule type" value="Genomic_DNA"/>
</dbReference>
<feature type="transmembrane region" description="Helical" evidence="7">
    <location>
        <begin position="263"/>
        <end position="282"/>
    </location>
</feature>
<dbReference type="GO" id="GO:0016020">
    <property type="term" value="C:membrane"/>
    <property type="evidence" value="ECO:0007669"/>
    <property type="project" value="UniProtKB-SubCell"/>
</dbReference>
<feature type="transmembrane region" description="Helical" evidence="7">
    <location>
        <begin position="350"/>
        <end position="369"/>
    </location>
</feature>
<sequence>MQISGTLLLQLGALLATLAVLGAAARRFALSPIPVYLLAGLALGKGGILPLAAGGQFITTSAPIGVVLLLLTLGCEFSAAEFSSSMRHHLPSAAVDIVLNAAPGAIAGWLLGLDGVAILCLAGVTYISSSGVIARLLEDLHRLGNRETPSVLSVLVLEDFAMAAYLPLFAVLASGGGWLRAVGGMVVAVGALVAAFAASYRWGHHVDRLVEHPDSEQLMLRVLGITLIVAAVAESLHASAAVGAFLVGLTLTGETAERARQVLGPLRDLFAAIFFLAIGYSVDPHELVPMLPVALILAVATAATKVATGIFAARHDGVARRGQLRAGTALIARGEFSLIIIGLAGKSLPAVAALATSYVFIMAIVGPVLTRYAGGPRPAGAAI</sequence>
<evidence type="ECO:0000313" key="11">
    <source>
        <dbReference type="Proteomes" id="UP000192760"/>
    </source>
</evidence>
<evidence type="ECO:0000256" key="5">
    <source>
        <dbReference type="ARBA" id="ARBA00022989"/>
    </source>
</evidence>
<organism evidence="10 11">
    <name type="scientific">Mycobacterium mantenii</name>
    <dbReference type="NCBI Taxonomy" id="560555"/>
    <lineage>
        <taxon>Bacteria</taxon>
        <taxon>Bacillati</taxon>
        <taxon>Actinomycetota</taxon>
        <taxon>Actinomycetes</taxon>
        <taxon>Mycobacteriales</taxon>
        <taxon>Mycobacteriaceae</taxon>
        <taxon>Mycobacterium</taxon>
        <taxon>Mycobacterium avium complex (MAC)</taxon>
    </lineage>
</organism>
<reference evidence="9" key="3">
    <citation type="submission" date="2020-02" db="EMBL/GenBank/DDBJ databases">
        <authorList>
            <person name="Matsumoto Y."/>
            <person name="Motooka D."/>
            <person name="Nakamura S."/>
        </authorList>
    </citation>
    <scope>NUCLEOTIDE SEQUENCE</scope>
    <source>
        <strain evidence="9">JCM 18113</strain>
    </source>
</reference>
<evidence type="ECO:0000256" key="7">
    <source>
        <dbReference type="SAM" id="Phobius"/>
    </source>
</evidence>
<feature type="transmembrane region" description="Helical" evidence="7">
    <location>
        <begin position="53"/>
        <end position="73"/>
    </location>
</feature>
<comment type="similarity">
    <text evidence="2">Belongs to the monovalent cation:proton antiporter 2 (CPA2) transporter (TC 2.A.37) family.</text>
</comment>
<gene>
    <name evidence="10" type="ORF">BST30_21260</name>
    <name evidence="9" type="ORF">MMAN_28610</name>
</gene>
<accession>A0A1X0FHY2</accession>
<keyword evidence="12" id="KW-1185">Reference proteome</keyword>
<protein>
    <submittedName>
        <fullName evidence="10">Cation/H(+) antiporter</fullName>
    </submittedName>
    <submittedName>
        <fullName evidence="9">Potassium transporter</fullName>
    </submittedName>
</protein>
<feature type="transmembrane region" description="Helical" evidence="7">
    <location>
        <begin position="324"/>
        <end position="344"/>
    </location>
</feature>
<feature type="transmembrane region" description="Helical" evidence="7">
    <location>
        <begin position="178"/>
        <end position="198"/>
    </location>
</feature>
<feature type="transmembrane region" description="Helical" evidence="7">
    <location>
        <begin position="93"/>
        <end position="110"/>
    </location>
</feature>
<dbReference type="STRING" id="560555.BST30_21260"/>
<evidence type="ECO:0000313" key="9">
    <source>
        <dbReference type="EMBL" id="BBY38727.1"/>
    </source>
</evidence>
<dbReference type="RefSeq" id="WP_083097836.1">
    <property type="nucleotide sequence ID" value="NZ_AP022590.1"/>
</dbReference>
<keyword evidence="3" id="KW-0813">Transport</keyword>
<name>A0A1X0FHY2_MYCNT</name>
<evidence type="ECO:0000256" key="1">
    <source>
        <dbReference type="ARBA" id="ARBA00004141"/>
    </source>
</evidence>
<evidence type="ECO:0000256" key="2">
    <source>
        <dbReference type="ARBA" id="ARBA00005551"/>
    </source>
</evidence>
<dbReference type="InterPro" id="IPR038770">
    <property type="entry name" value="Na+/solute_symporter_sf"/>
</dbReference>
<evidence type="ECO:0000256" key="4">
    <source>
        <dbReference type="ARBA" id="ARBA00022692"/>
    </source>
</evidence>
<dbReference type="InterPro" id="IPR006153">
    <property type="entry name" value="Cation/H_exchanger_TM"/>
</dbReference>
<dbReference type="GO" id="GO:0015297">
    <property type="term" value="F:antiporter activity"/>
    <property type="evidence" value="ECO:0007669"/>
    <property type="project" value="InterPro"/>
</dbReference>
<feature type="transmembrane region" description="Helical" evidence="7">
    <location>
        <begin position="218"/>
        <end position="233"/>
    </location>
</feature>
<dbReference type="PANTHER" id="PTHR42751">
    <property type="entry name" value="SODIUM/HYDROGEN EXCHANGER FAMILY/TRKA DOMAIN PROTEIN"/>
    <property type="match status" value="1"/>
</dbReference>
<dbReference type="PANTHER" id="PTHR42751:SF6">
    <property type="entry name" value="CONSERVED INTEGRAL MEMBRANE TRANSPORT PROTEIN-RELATED"/>
    <property type="match status" value="1"/>
</dbReference>
<dbReference type="EMBL" id="MVHW01000030">
    <property type="protein sequence ID" value="ORB01432.1"/>
    <property type="molecule type" value="Genomic_DNA"/>
</dbReference>
<evidence type="ECO:0000256" key="3">
    <source>
        <dbReference type="ARBA" id="ARBA00022448"/>
    </source>
</evidence>
<proteinExistence type="inferred from homology"/>
<evidence type="ECO:0000256" key="6">
    <source>
        <dbReference type="ARBA" id="ARBA00023136"/>
    </source>
</evidence>